<dbReference type="HOGENOM" id="CLU_2086312_0_0_1"/>
<proteinExistence type="predicted"/>
<keyword evidence="2" id="KW-1185">Reference proteome</keyword>
<dbReference type="EMBL" id="KN837373">
    <property type="protein sequence ID" value="KIJ26345.1"/>
    <property type="molecule type" value="Genomic_DNA"/>
</dbReference>
<gene>
    <name evidence="1" type="ORF">M422DRAFT_272583</name>
</gene>
<sequence>MDMEDRVGPRRPNIGRVEDAVEGLTHEAIHLKWLHAKASLERWEEETKLLKAEGECVGKSFEWLKGDWRRREVEWSRDGTVSKGAIAYATRTVGTFEVLKKKAWTHFSELLSLINHS</sequence>
<protein>
    <submittedName>
        <fullName evidence="1">Uncharacterized protein</fullName>
    </submittedName>
</protein>
<organism evidence="1 2">
    <name type="scientific">Sphaerobolus stellatus (strain SS14)</name>
    <dbReference type="NCBI Taxonomy" id="990650"/>
    <lineage>
        <taxon>Eukaryota</taxon>
        <taxon>Fungi</taxon>
        <taxon>Dikarya</taxon>
        <taxon>Basidiomycota</taxon>
        <taxon>Agaricomycotina</taxon>
        <taxon>Agaricomycetes</taxon>
        <taxon>Phallomycetidae</taxon>
        <taxon>Geastrales</taxon>
        <taxon>Sphaerobolaceae</taxon>
        <taxon>Sphaerobolus</taxon>
    </lineage>
</organism>
<evidence type="ECO:0000313" key="2">
    <source>
        <dbReference type="Proteomes" id="UP000054279"/>
    </source>
</evidence>
<dbReference type="AlphaFoldDB" id="A0A0C9UM39"/>
<evidence type="ECO:0000313" key="1">
    <source>
        <dbReference type="EMBL" id="KIJ26345.1"/>
    </source>
</evidence>
<reference evidence="1 2" key="1">
    <citation type="submission" date="2014-06" db="EMBL/GenBank/DDBJ databases">
        <title>Evolutionary Origins and Diversification of the Mycorrhizal Mutualists.</title>
        <authorList>
            <consortium name="DOE Joint Genome Institute"/>
            <consortium name="Mycorrhizal Genomics Consortium"/>
            <person name="Kohler A."/>
            <person name="Kuo A."/>
            <person name="Nagy L.G."/>
            <person name="Floudas D."/>
            <person name="Copeland A."/>
            <person name="Barry K.W."/>
            <person name="Cichocki N."/>
            <person name="Veneault-Fourrey C."/>
            <person name="LaButti K."/>
            <person name="Lindquist E.A."/>
            <person name="Lipzen A."/>
            <person name="Lundell T."/>
            <person name="Morin E."/>
            <person name="Murat C."/>
            <person name="Riley R."/>
            <person name="Ohm R."/>
            <person name="Sun H."/>
            <person name="Tunlid A."/>
            <person name="Henrissat B."/>
            <person name="Grigoriev I.V."/>
            <person name="Hibbett D.S."/>
            <person name="Martin F."/>
        </authorList>
    </citation>
    <scope>NUCLEOTIDE SEQUENCE [LARGE SCALE GENOMIC DNA]</scope>
    <source>
        <strain evidence="1 2">SS14</strain>
    </source>
</reference>
<dbReference type="Proteomes" id="UP000054279">
    <property type="component" value="Unassembled WGS sequence"/>
</dbReference>
<accession>A0A0C9UM39</accession>
<dbReference type="OrthoDB" id="3232711at2759"/>
<name>A0A0C9UM39_SPHS4</name>